<feature type="compositionally biased region" description="Low complexity" evidence="2">
    <location>
        <begin position="712"/>
        <end position="738"/>
    </location>
</feature>
<keyword evidence="5" id="KW-1185">Reference proteome</keyword>
<dbReference type="Pfam" id="PF00161">
    <property type="entry name" value="RIP"/>
    <property type="match status" value="4"/>
</dbReference>
<keyword evidence="1" id="KW-0378">Hydrolase</keyword>
<comment type="similarity">
    <text evidence="1">Belongs to the ribosome-inactivating protein family.</text>
</comment>
<dbReference type="GO" id="GO:0030598">
    <property type="term" value="F:rRNA N-glycosylase activity"/>
    <property type="evidence" value="ECO:0007669"/>
    <property type="project" value="UniProtKB-EC"/>
</dbReference>
<comment type="catalytic activity">
    <reaction evidence="1">
        <text>Endohydrolysis of the N-glycosidic bond at one specific adenosine on the 28S rRNA.</text>
        <dbReference type="EC" id="3.2.2.22"/>
    </reaction>
</comment>
<feature type="region of interest" description="Disordered" evidence="2">
    <location>
        <begin position="686"/>
        <end position="770"/>
    </location>
</feature>
<evidence type="ECO:0000256" key="2">
    <source>
        <dbReference type="SAM" id="MobiDB-lite"/>
    </source>
</evidence>
<keyword evidence="1" id="KW-0800">Toxin</keyword>
<dbReference type="Pfam" id="PF20241">
    <property type="entry name" value="DUF6598"/>
    <property type="match status" value="2"/>
</dbReference>
<dbReference type="PANTHER" id="PTHR33453:SF40">
    <property type="entry name" value="RRNA N-GLYCOSYLASE"/>
    <property type="match status" value="1"/>
</dbReference>
<dbReference type="InterPro" id="IPR046533">
    <property type="entry name" value="DUF6598"/>
</dbReference>
<feature type="compositionally biased region" description="Basic and acidic residues" evidence="2">
    <location>
        <begin position="593"/>
        <end position="602"/>
    </location>
</feature>
<dbReference type="InterPro" id="IPR036041">
    <property type="entry name" value="Ribosome-inact_prot_sf"/>
</dbReference>
<gene>
    <name evidence="4" type="ORF">NCGR_LOCUS38228</name>
</gene>
<dbReference type="Proteomes" id="UP000604825">
    <property type="component" value="Unassembled WGS sequence"/>
</dbReference>
<feature type="region of interest" description="Disordered" evidence="2">
    <location>
        <begin position="592"/>
        <end position="673"/>
    </location>
</feature>
<dbReference type="InterPro" id="IPR016138">
    <property type="entry name" value="Ribosome_inactivat_prot_sub1"/>
</dbReference>
<name>A0A811QES9_9POAL</name>
<organism evidence="4 5">
    <name type="scientific">Miscanthus lutarioriparius</name>
    <dbReference type="NCBI Taxonomy" id="422564"/>
    <lineage>
        <taxon>Eukaryota</taxon>
        <taxon>Viridiplantae</taxon>
        <taxon>Streptophyta</taxon>
        <taxon>Embryophyta</taxon>
        <taxon>Tracheophyta</taxon>
        <taxon>Spermatophyta</taxon>
        <taxon>Magnoliopsida</taxon>
        <taxon>Liliopsida</taxon>
        <taxon>Poales</taxon>
        <taxon>Poaceae</taxon>
        <taxon>PACMAD clade</taxon>
        <taxon>Panicoideae</taxon>
        <taxon>Andropogonodae</taxon>
        <taxon>Andropogoneae</taxon>
        <taxon>Saccharinae</taxon>
        <taxon>Miscanthus</taxon>
    </lineage>
</organism>
<dbReference type="InterPro" id="IPR001574">
    <property type="entry name" value="Ribosome_inactivat_prot"/>
</dbReference>
<evidence type="ECO:0000259" key="3">
    <source>
        <dbReference type="Pfam" id="PF20241"/>
    </source>
</evidence>
<feature type="domain" description="DUF6598" evidence="3">
    <location>
        <begin position="1406"/>
        <end position="1645"/>
    </location>
</feature>
<evidence type="ECO:0000313" key="5">
    <source>
        <dbReference type="Proteomes" id="UP000604825"/>
    </source>
</evidence>
<dbReference type="EMBL" id="CAJGYO010000009">
    <property type="protein sequence ID" value="CAD6254625.1"/>
    <property type="molecule type" value="Genomic_DNA"/>
</dbReference>
<sequence>MGDTPDQEMLDVKSAGDGELQVGPGVPASRCSPAIGNLGICDAAANQEAPVKDVEMAEDQPPAGLSYTVDDHRSSFTEFIKDLRVILADHQDREDICDRHVDPNISSSRKHPLLPKPRAEQPVRWIRIKLQLQVVEGEESSSSATLLMRDDNVDVIGFINQSGVCYDFADRKRSARRILPQEYKPVLLGWGNSYKSILGVRKEEEVKDRLTSANLGKTFATHAVRLLSRYPHEVDGIEMTPMLALVGLKFMVSESARMNPVRDAIARGWDTGTGFTKQLMTDYVWKYVEMSRRLRHWKRGNYAERRPDSELRDIYLVLNVHAELVYTIGDEISFISFMTDLRRKLAEHPDSEDILGGHKDPNLSETGDHPVLAKQRADEQPARWIHVTLQAVEGEETSWTTLFMRDDNVYVLGFMNQQGDSFQLLDDNRNAATNILLPITNGRDPELSRWGVSYMSMLGAKSNDHAVHKLEAAHLGRDFAKNAVRVLSSHPNPVAGIDLRPGVALAGLIVMVCESARMNPPHDSFSLGWSTGTGFAKQLMTENVWEHGKMSSKLMAWKTRGYASNVSTQNWQPHPIMELQTIYLVLNNTHTSDQAKKEEKKNNQRGKPPGNVNNDGDSINKPGNTGSGRGPPGQSRGGHNTNGCGGPPSQSGGGRERKRGFNNGSNGSPQIQHKKACNIGIGGISASKSSEEASDAGSNGGRDSKSEDASDADSGSGPASQADEAGDDTSSSGGDSSSQPGEAGDGDSSGGSASQPGEAGDNGDLDLRCQGHGRPRVELLAIHADLHVKGTEIVVFDGRRGQIIYRKEEGEEETEQGMVELVLTGPYKGISAYGCFAIKINIPPATASSSSGDAGGLIQWEWDCYDPKYAAQVDQLPVSHTICAPDMRPEVAEVTYVVMSDALEATVQVRLRLKDGHNTAGIGGEITARIDGFEDKYRSVLFRCAKGTRQCFSPTDDDSWFLLELARNVVAVPCGSALQIEVNLQIETGNGKKVELNNIPLRFANGISSSKTDDGNEVEVEVEVTWYPEIARTISHPPEQIITSKEAHPEKAITAPSSLEQFISGTQEAKMVSGHRTVVYTIGDELSFTEFIMALRGILADHPDREDIFDRHHSSILSSTREHPVLAKQRAEQPARWIHVKLQAGKGEQTMSTTLIMRDDNLYVCGFMNQQGDSFELIENPDRSADILPVDEYNPQRLSWGVGYGSLLDVDTGGGLVRILALMYSPQRLSWGVGYGSSLDVDTEGGLVRILDFAMNAVHVLSCFPAWVDDRISPRLALAGLILIVCESARMNPIYNFFTSSWSRSTVFSDRELTQDLMLDYVLNKYGRMSRELLEWKSRRYANPHPISVLRDIYLVLNYRLDPPHQAGSAESSSSFMDLSWSRHRKADGAKDRPRVELLAMHADLGVLGTTVIVFDGKRGHIIYRKQEQGEKGKMVDLVLTGPCTSISAYGCFAIKIDIPGPYTSTGDGGGGSIKWEWDRYDPEYAREVDKGPMTRTISSSGPGRNVEITYAVMSNALEATVQVKLRMKAGNSPCSVYGVITASIGDFKGQSILFRRTKETAQHLSPMTDSPQGVLYQLVRSLDLARNVVAVPCGQRLHVGVDLSIETSKNQEASVNSRFTFYNVLQNMSRERCEVDGYEVEVNVALYPCGEYVPGPRKMDRMWQPDISYMVGNDAQGFSTFIIELRRLVTDHPRCRDLVADHPDLSSTSNNKVLRKVNMQEVNLTYPDTHPIQQESLFRIKLEAEAEEAVKETSSIILVMRCDNLDVIGFINMQGRRACCYEPGSHRELPGGFYSKLLQWWDHGRDREPAAAGARLGKTFMAEAVRELSRFTGRGSVEAKRSLVGLMIMVRDSARMNRVLQAIAGDWNNGTKFAKELMGYIKNWPVISRALLDWRDHAYQGWPQNRTLESNGIMSPEDALKLVPLVFNDPDRIWAFPC</sequence>
<dbReference type="SUPFAM" id="SSF56371">
    <property type="entry name" value="Ribosome inactivating proteins (RIP)"/>
    <property type="match status" value="4"/>
</dbReference>
<evidence type="ECO:0000313" key="4">
    <source>
        <dbReference type="EMBL" id="CAD6254625.1"/>
    </source>
</evidence>
<feature type="compositionally biased region" description="Polar residues" evidence="2">
    <location>
        <begin position="662"/>
        <end position="671"/>
    </location>
</feature>
<keyword evidence="1" id="KW-0611">Plant defense</keyword>
<dbReference type="GO" id="GO:0090729">
    <property type="term" value="F:toxin activity"/>
    <property type="evidence" value="ECO:0007669"/>
    <property type="project" value="UniProtKB-KW"/>
</dbReference>
<feature type="compositionally biased region" description="Polar residues" evidence="2">
    <location>
        <begin position="611"/>
        <end position="624"/>
    </location>
</feature>
<evidence type="ECO:0000256" key="1">
    <source>
        <dbReference type="RuleBase" id="RU004915"/>
    </source>
</evidence>
<dbReference type="GO" id="GO:0006952">
    <property type="term" value="P:defense response"/>
    <property type="evidence" value="ECO:0007669"/>
    <property type="project" value="UniProtKB-KW"/>
</dbReference>
<dbReference type="PANTHER" id="PTHR33453">
    <property type="match status" value="1"/>
</dbReference>
<proteinExistence type="inferred from homology"/>
<dbReference type="GO" id="GO:0017148">
    <property type="term" value="P:negative regulation of translation"/>
    <property type="evidence" value="ECO:0007669"/>
    <property type="project" value="UniProtKB-KW"/>
</dbReference>
<dbReference type="Gene3D" id="3.40.420.10">
    <property type="entry name" value="Ricin (A subunit), domain 1"/>
    <property type="match status" value="4"/>
</dbReference>
<protein>
    <recommendedName>
        <fullName evidence="3">DUF6598 domain-containing protein</fullName>
    </recommendedName>
</protein>
<comment type="caution">
    <text evidence="4">The sequence shown here is derived from an EMBL/GenBank/DDBJ whole genome shotgun (WGS) entry which is preliminary data.</text>
</comment>
<dbReference type="OrthoDB" id="694753at2759"/>
<reference evidence="4" key="1">
    <citation type="submission" date="2020-10" db="EMBL/GenBank/DDBJ databases">
        <authorList>
            <person name="Han B."/>
            <person name="Lu T."/>
            <person name="Zhao Q."/>
            <person name="Huang X."/>
            <person name="Zhao Y."/>
        </authorList>
    </citation>
    <scope>NUCLEOTIDE SEQUENCE</scope>
</reference>
<keyword evidence="1" id="KW-0652">Protein synthesis inhibitor</keyword>
<accession>A0A811QES9</accession>
<feature type="domain" description="DUF6598" evidence="3">
    <location>
        <begin position="785"/>
        <end position="1022"/>
    </location>
</feature>